<evidence type="ECO:0000256" key="3">
    <source>
        <dbReference type="ARBA" id="ARBA00023082"/>
    </source>
</evidence>
<dbReference type="Pfam" id="PF08281">
    <property type="entry name" value="Sigma70_r4_2"/>
    <property type="match status" value="1"/>
</dbReference>
<evidence type="ECO:0000313" key="8">
    <source>
        <dbReference type="Proteomes" id="UP000315215"/>
    </source>
</evidence>
<dbReference type="Pfam" id="PF04542">
    <property type="entry name" value="Sigma70_r2"/>
    <property type="match status" value="1"/>
</dbReference>
<dbReference type="OrthoDB" id="9784984at2"/>
<dbReference type="GO" id="GO:0016987">
    <property type="term" value="F:sigma factor activity"/>
    <property type="evidence" value="ECO:0007669"/>
    <property type="project" value="UniProtKB-KW"/>
</dbReference>
<dbReference type="AlphaFoldDB" id="A0A516KID7"/>
<evidence type="ECO:0000313" key="7">
    <source>
        <dbReference type="EMBL" id="QDP41160.1"/>
    </source>
</evidence>
<dbReference type="EMBL" id="CP041666">
    <property type="protein sequence ID" value="QDP41160.1"/>
    <property type="molecule type" value="Genomic_DNA"/>
</dbReference>
<dbReference type="InterPro" id="IPR013324">
    <property type="entry name" value="RNA_pol_sigma_r3/r4-like"/>
</dbReference>
<dbReference type="RefSeq" id="WP_143895420.1">
    <property type="nucleotide sequence ID" value="NZ_CP041666.1"/>
</dbReference>
<dbReference type="InterPro" id="IPR039425">
    <property type="entry name" value="RNA_pol_sigma-70-like"/>
</dbReference>
<protein>
    <submittedName>
        <fullName evidence="7">RNA polymerase sigma factor</fullName>
    </submittedName>
</protein>
<sequence length="166" mass="19765">MKEPINSEELNKELRIVFHYLLKKGISHTDAQDAVQETAYKYLKYYHSIRSAKVRSWLMRVSLNYYYDQCRKNKKYIFNVEERLNKEEGGELPESILLDKEGSEEFYHLLSRLKPLFSELLILKYVFEFSYKEISELLGINVSSVKTNLFRARKKLMSIYEKGGLE</sequence>
<dbReference type="Gene3D" id="1.10.10.10">
    <property type="entry name" value="Winged helix-like DNA-binding domain superfamily/Winged helix DNA-binding domain"/>
    <property type="match status" value="1"/>
</dbReference>
<keyword evidence="8" id="KW-1185">Reference proteome</keyword>
<dbReference type="GO" id="GO:0006352">
    <property type="term" value="P:DNA-templated transcription initiation"/>
    <property type="evidence" value="ECO:0007669"/>
    <property type="project" value="InterPro"/>
</dbReference>
<organism evidence="7 8">
    <name type="scientific">Radiobacillus deserti</name>
    <dbReference type="NCBI Taxonomy" id="2594883"/>
    <lineage>
        <taxon>Bacteria</taxon>
        <taxon>Bacillati</taxon>
        <taxon>Bacillota</taxon>
        <taxon>Bacilli</taxon>
        <taxon>Bacillales</taxon>
        <taxon>Bacillaceae</taxon>
        <taxon>Radiobacillus</taxon>
    </lineage>
</organism>
<keyword evidence="4" id="KW-0804">Transcription</keyword>
<dbReference type="PANTHER" id="PTHR43133:SF51">
    <property type="entry name" value="RNA POLYMERASE SIGMA FACTOR"/>
    <property type="match status" value="1"/>
</dbReference>
<keyword evidence="3" id="KW-0731">Sigma factor</keyword>
<keyword evidence="2" id="KW-0805">Transcription regulation</keyword>
<dbReference type="InterPro" id="IPR007627">
    <property type="entry name" value="RNA_pol_sigma70_r2"/>
</dbReference>
<dbReference type="InterPro" id="IPR036388">
    <property type="entry name" value="WH-like_DNA-bd_sf"/>
</dbReference>
<name>A0A516KID7_9BACI</name>
<dbReference type="CDD" id="cd06171">
    <property type="entry name" value="Sigma70_r4"/>
    <property type="match status" value="1"/>
</dbReference>
<dbReference type="KEGG" id="aqt:FN924_13760"/>
<dbReference type="SUPFAM" id="SSF88946">
    <property type="entry name" value="Sigma2 domain of RNA polymerase sigma factors"/>
    <property type="match status" value="1"/>
</dbReference>
<dbReference type="Gene3D" id="1.10.1740.10">
    <property type="match status" value="1"/>
</dbReference>
<dbReference type="InterPro" id="IPR014284">
    <property type="entry name" value="RNA_pol_sigma-70_dom"/>
</dbReference>
<proteinExistence type="inferred from homology"/>
<dbReference type="PANTHER" id="PTHR43133">
    <property type="entry name" value="RNA POLYMERASE ECF-TYPE SIGMA FACTO"/>
    <property type="match status" value="1"/>
</dbReference>
<evidence type="ECO:0000256" key="2">
    <source>
        <dbReference type="ARBA" id="ARBA00023015"/>
    </source>
</evidence>
<accession>A0A516KID7</accession>
<dbReference type="Proteomes" id="UP000315215">
    <property type="component" value="Chromosome"/>
</dbReference>
<evidence type="ECO:0000256" key="4">
    <source>
        <dbReference type="ARBA" id="ARBA00023163"/>
    </source>
</evidence>
<evidence type="ECO:0000259" key="6">
    <source>
        <dbReference type="Pfam" id="PF08281"/>
    </source>
</evidence>
<feature type="domain" description="RNA polymerase sigma factor 70 region 4 type 2" evidence="6">
    <location>
        <begin position="104"/>
        <end position="156"/>
    </location>
</feature>
<evidence type="ECO:0000259" key="5">
    <source>
        <dbReference type="Pfam" id="PF04542"/>
    </source>
</evidence>
<comment type="similarity">
    <text evidence="1">Belongs to the sigma-70 factor family. ECF subfamily.</text>
</comment>
<dbReference type="NCBIfam" id="TIGR02937">
    <property type="entry name" value="sigma70-ECF"/>
    <property type="match status" value="1"/>
</dbReference>
<dbReference type="InterPro" id="IPR013249">
    <property type="entry name" value="RNA_pol_sigma70_r4_t2"/>
</dbReference>
<evidence type="ECO:0000256" key="1">
    <source>
        <dbReference type="ARBA" id="ARBA00010641"/>
    </source>
</evidence>
<dbReference type="GO" id="GO:0003677">
    <property type="term" value="F:DNA binding"/>
    <property type="evidence" value="ECO:0007669"/>
    <property type="project" value="InterPro"/>
</dbReference>
<feature type="domain" description="RNA polymerase sigma-70 region 2" evidence="5">
    <location>
        <begin position="13"/>
        <end position="75"/>
    </location>
</feature>
<dbReference type="InterPro" id="IPR013325">
    <property type="entry name" value="RNA_pol_sigma_r2"/>
</dbReference>
<gene>
    <name evidence="7" type="ORF">FN924_13760</name>
</gene>
<dbReference type="SUPFAM" id="SSF88659">
    <property type="entry name" value="Sigma3 and sigma4 domains of RNA polymerase sigma factors"/>
    <property type="match status" value="1"/>
</dbReference>
<reference evidence="7 8" key="1">
    <citation type="submission" date="2019-07" db="EMBL/GenBank/DDBJ databases">
        <authorList>
            <person name="Li J."/>
        </authorList>
    </citation>
    <scope>NUCLEOTIDE SEQUENCE [LARGE SCALE GENOMIC DNA]</scope>
    <source>
        <strain evidence="7 8">TKL69</strain>
    </source>
</reference>